<accession>A0A2S3ZDW8</accession>
<protein>
    <submittedName>
        <fullName evidence="1">Uncharacterized protein</fullName>
    </submittedName>
</protein>
<dbReference type="Proteomes" id="UP000237104">
    <property type="component" value="Unassembled WGS sequence"/>
</dbReference>
<evidence type="ECO:0000313" key="1">
    <source>
        <dbReference type="EMBL" id="POH64707.1"/>
    </source>
</evidence>
<dbReference type="RefSeq" id="WP_103431169.1">
    <property type="nucleotide sequence ID" value="NZ_PPXF01000045.1"/>
</dbReference>
<gene>
    <name evidence="1" type="ORF">C3B59_09730</name>
</gene>
<organism evidence="1 2">
    <name type="scientific">Cryobacterium zongtaii</name>
    <dbReference type="NCBI Taxonomy" id="1259217"/>
    <lineage>
        <taxon>Bacteria</taxon>
        <taxon>Bacillati</taxon>
        <taxon>Actinomycetota</taxon>
        <taxon>Actinomycetes</taxon>
        <taxon>Micrococcales</taxon>
        <taxon>Microbacteriaceae</taxon>
        <taxon>Cryobacterium</taxon>
    </lineage>
</organism>
<comment type="caution">
    <text evidence="1">The sequence shown here is derived from an EMBL/GenBank/DDBJ whole genome shotgun (WGS) entry which is preliminary data.</text>
</comment>
<evidence type="ECO:0000313" key="2">
    <source>
        <dbReference type="Proteomes" id="UP000237104"/>
    </source>
</evidence>
<dbReference type="OrthoDB" id="9915689at2"/>
<proteinExistence type="predicted"/>
<name>A0A2S3ZDW8_9MICO</name>
<dbReference type="AlphaFoldDB" id="A0A2S3ZDW8"/>
<reference evidence="1 2" key="1">
    <citation type="submission" date="2018-01" db="EMBL/GenBank/DDBJ databases">
        <title>Cryobacterium sp. nov., from glaciers in China.</title>
        <authorList>
            <person name="Liu Q."/>
            <person name="Xin Y.-H."/>
        </authorList>
    </citation>
    <scope>NUCLEOTIDE SEQUENCE [LARGE SCALE GENOMIC DNA]</scope>
    <source>
        <strain evidence="1 2">TMB1-8</strain>
    </source>
</reference>
<sequence length="85" mass="9372">MTGKAFQGFHQNSSFELTVSDSDRTIVNQFIAACGAEAAAEMYRRTLLLDPVMELVDDERPLYPGLTGVFVLMPSEPPCFEARNG</sequence>
<dbReference type="EMBL" id="PPXF01000045">
    <property type="protein sequence ID" value="POH64707.1"/>
    <property type="molecule type" value="Genomic_DNA"/>
</dbReference>